<dbReference type="AlphaFoldDB" id="A0A6A5ZY84"/>
<feature type="compositionally biased region" description="Gly residues" evidence="1">
    <location>
        <begin position="122"/>
        <end position="135"/>
    </location>
</feature>
<feature type="compositionally biased region" description="Polar residues" evidence="1">
    <location>
        <begin position="90"/>
        <end position="103"/>
    </location>
</feature>
<dbReference type="EMBL" id="ML977521">
    <property type="protein sequence ID" value="KAF2123843.1"/>
    <property type="molecule type" value="Genomic_DNA"/>
</dbReference>
<dbReference type="PANTHER" id="PTHR42090:SF1">
    <property type="match status" value="1"/>
</dbReference>
<accession>A0A6A5ZY84</accession>
<sequence>MLFTRPTARLLPLRSLRRLPLTARPLSTSRAVFAAKDSQDKDSIKRVSTEYSKSGSDEEVAESDAAFNPDKTSPESAEATAEDEAGGKDNTLNVSPGNPSVSEPNDPGVGGSGGSPRDKTSGAGGAQKNGGGESG</sequence>
<feature type="compositionally biased region" description="Basic and acidic residues" evidence="1">
    <location>
        <begin position="37"/>
        <end position="48"/>
    </location>
</feature>
<dbReference type="GeneID" id="54409637"/>
<dbReference type="RefSeq" id="XP_033518237.1">
    <property type="nucleotide sequence ID" value="XM_033669205.1"/>
</dbReference>
<dbReference type="Proteomes" id="UP000799771">
    <property type="component" value="Unassembled WGS sequence"/>
</dbReference>
<evidence type="ECO:0000313" key="3">
    <source>
        <dbReference type="Proteomes" id="UP000799771"/>
    </source>
</evidence>
<reference evidence="2" key="1">
    <citation type="journal article" date="2020" name="Stud. Mycol.">
        <title>101 Dothideomycetes genomes: a test case for predicting lifestyles and emergence of pathogens.</title>
        <authorList>
            <person name="Haridas S."/>
            <person name="Albert R."/>
            <person name="Binder M."/>
            <person name="Bloem J."/>
            <person name="Labutti K."/>
            <person name="Salamov A."/>
            <person name="Andreopoulos B."/>
            <person name="Baker S."/>
            <person name="Barry K."/>
            <person name="Bills G."/>
            <person name="Bluhm B."/>
            <person name="Cannon C."/>
            <person name="Castanera R."/>
            <person name="Culley D."/>
            <person name="Daum C."/>
            <person name="Ezra D."/>
            <person name="Gonzalez J."/>
            <person name="Henrissat B."/>
            <person name="Kuo A."/>
            <person name="Liang C."/>
            <person name="Lipzen A."/>
            <person name="Lutzoni F."/>
            <person name="Magnuson J."/>
            <person name="Mondo S."/>
            <person name="Nolan M."/>
            <person name="Ohm R."/>
            <person name="Pangilinan J."/>
            <person name="Park H.-J."/>
            <person name="Ramirez L."/>
            <person name="Alfaro M."/>
            <person name="Sun H."/>
            <person name="Tritt A."/>
            <person name="Yoshinaga Y."/>
            <person name="Zwiers L.-H."/>
            <person name="Turgeon B."/>
            <person name="Goodwin S."/>
            <person name="Spatafora J."/>
            <person name="Crous P."/>
            <person name="Grigoriev I."/>
        </authorList>
    </citation>
    <scope>NUCLEOTIDE SEQUENCE</scope>
    <source>
        <strain evidence="2">CBS 119687</strain>
    </source>
</reference>
<keyword evidence="3" id="KW-1185">Reference proteome</keyword>
<evidence type="ECO:0000256" key="1">
    <source>
        <dbReference type="SAM" id="MobiDB-lite"/>
    </source>
</evidence>
<evidence type="ECO:0000313" key="2">
    <source>
        <dbReference type="EMBL" id="KAF2123843.1"/>
    </source>
</evidence>
<feature type="region of interest" description="Disordered" evidence="1">
    <location>
        <begin position="34"/>
        <end position="135"/>
    </location>
</feature>
<dbReference type="PANTHER" id="PTHR42090">
    <property type="match status" value="1"/>
</dbReference>
<protein>
    <submittedName>
        <fullName evidence="2">Uncharacterized protein</fullName>
    </submittedName>
</protein>
<organism evidence="2 3">
    <name type="scientific">Dothidotthia symphoricarpi CBS 119687</name>
    <dbReference type="NCBI Taxonomy" id="1392245"/>
    <lineage>
        <taxon>Eukaryota</taxon>
        <taxon>Fungi</taxon>
        <taxon>Dikarya</taxon>
        <taxon>Ascomycota</taxon>
        <taxon>Pezizomycotina</taxon>
        <taxon>Dothideomycetes</taxon>
        <taxon>Pleosporomycetidae</taxon>
        <taxon>Pleosporales</taxon>
        <taxon>Dothidotthiaceae</taxon>
        <taxon>Dothidotthia</taxon>
    </lineage>
</organism>
<proteinExistence type="predicted"/>
<dbReference type="OrthoDB" id="4220319at2759"/>
<name>A0A6A5ZY84_9PLEO</name>
<gene>
    <name evidence="2" type="ORF">P153DRAFT_371182</name>
</gene>